<dbReference type="Gene3D" id="2.70.50.70">
    <property type="match status" value="1"/>
</dbReference>
<evidence type="ECO:0000313" key="8">
    <source>
        <dbReference type="Proteomes" id="UP000624244"/>
    </source>
</evidence>
<dbReference type="GO" id="GO:0005576">
    <property type="term" value="C:extracellular region"/>
    <property type="evidence" value="ECO:0007669"/>
    <property type="project" value="UniProtKB-SubCell"/>
</dbReference>
<comment type="cofactor">
    <cofactor evidence="1">
        <name>Cu(2+)</name>
        <dbReference type="ChEBI" id="CHEBI:29036"/>
    </cofactor>
</comment>
<comment type="subcellular location">
    <subcellularLocation>
        <location evidence="2">Secreted</location>
    </subcellularLocation>
</comment>
<evidence type="ECO:0000256" key="4">
    <source>
        <dbReference type="ARBA" id="ARBA00023157"/>
    </source>
</evidence>
<protein>
    <recommendedName>
        <fullName evidence="6">Auxiliary Activity family 9 catalytic domain-containing protein</fullName>
    </recommendedName>
</protein>
<keyword evidence="5" id="KW-0732">Signal</keyword>
<dbReference type="AlphaFoldDB" id="A0A8H5ZDT6"/>
<sequence length="247" mass="26263">MHASTLLLGAAALLVENVSAHGFVKAVNIKGVSTKGSDPVWFYQGNNRVATAGWDSLNQDLGFVEPNRASSADVNCHKSATPGKLYANANPGDTIEFEWNTWPDSHRGPIIHYIAPCNGECSSMSPGDLRWSKFAQEAIVSPNVWVTDNLIKNGFKASVKLPSKLAAGNYVVRHEIIALHGGSSPNGAQLYPQCINVKVGGSGTVRPSNGVPGTSLYTPTTPGILFNIYTNPTSYPFPGPALWTAAN</sequence>
<dbReference type="PANTHER" id="PTHR33353">
    <property type="entry name" value="PUTATIVE (AFU_ORTHOLOGUE AFUA_1G12560)-RELATED"/>
    <property type="match status" value="1"/>
</dbReference>
<evidence type="ECO:0000256" key="1">
    <source>
        <dbReference type="ARBA" id="ARBA00001973"/>
    </source>
</evidence>
<keyword evidence="3" id="KW-0964">Secreted</keyword>
<feature type="chain" id="PRO_5034462750" description="Auxiliary Activity family 9 catalytic domain-containing protein" evidence="5">
    <location>
        <begin position="21"/>
        <end position="247"/>
    </location>
</feature>
<comment type="caution">
    <text evidence="7">The sequence shown here is derived from an EMBL/GenBank/DDBJ whole genome shotgun (WGS) entry which is preliminary data.</text>
</comment>
<dbReference type="Proteomes" id="UP000624244">
    <property type="component" value="Unassembled WGS sequence"/>
</dbReference>
<gene>
    <name evidence="7" type="ORF">GGP41_003670</name>
</gene>
<dbReference type="InterPro" id="IPR005103">
    <property type="entry name" value="AA9_LPMO"/>
</dbReference>
<evidence type="ECO:0000256" key="3">
    <source>
        <dbReference type="ARBA" id="ARBA00022525"/>
    </source>
</evidence>
<organism evidence="7 8">
    <name type="scientific">Cochliobolus sativus</name>
    <name type="common">Common root rot and spot blotch fungus</name>
    <name type="synonym">Bipolaris sorokiniana</name>
    <dbReference type="NCBI Taxonomy" id="45130"/>
    <lineage>
        <taxon>Eukaryota</taxon>
        <taxon>Fungi</taxon>
        <taxon>Dikarya</taxon>
        <taxon>Ascomycota</taxon>
        <taxon>Pezizomycotina</taxon>
        <taxon>Dothideomycetes</taxon>
        <taxon>Pleosporomycetidae</taxon>
        <taxon>Pleosporales</taxon>
        <taxon>Pleosporineae</taxon>
        <taxon>Pleosporaceae</taxon>
        <taxon>Bipolaris</taxon>
    </lineage>
</organism>
<dbReference type="EMBL" id="WNKQ01000016">
    <property type="protein sequence ID" value="KAF5846230.1"/>
    <property type="molecule type" value="Genomic_DNA"/>
</dbReference>
<evidence type="ECO:0000256" key="5">
    <source>
        <dbReference type="SAM" id="SignalP"/>
    </source>
</evidence>
<evidence type="ECO:0000313" key="7">
    <source>
        <dbReference type="EMBL" id="KAF5846230.1"/>
    </source>
</evidence>
<evidence type="ECO:0000259" key="6">
    <source>
        <dbReference type="Pfam" id="PF03443"/>
    </source>
</evidence>
<evidence type="ECO:0000256" key="2">
    <source>
        <dbReference type="ARBA" id="ARBA00004613"/>
    </source>
</evidence>
<dbReference type="PANTHER" id="PTHR33353:SF34">
    <property type="entry name" value="ENDO-BETA-1,4-GLUCANASE D"/>
    <property type="match status" value="1"/>
</dbReference>
<proteinExistence type="predicted"/>
<reference evidence="7" key="1">
    <citation type="submission" date="2019-11" db="EMBL/GenBank/DDBJ databases">
        <title>Bipolaris sorokiniana Genome sequencing.</title>
        <authorList>
            <person name="Wang H."/>
        </authorList>
    </citation>
    <scope>NUCLEOTIDE SEQUENCE</scope>
</reference>
<keyword evidence="4" id="KW-1015">Disulfide bond</keyword>
<dbReference type="OMA" id="EFEWNTW"/>
<dbReference type="InterPro" id="IPR049892">
    <property type="entry name" value="AA9"/>
</dbReference>
<name>A0A8H5ZDT6_COCSA</name>
<feature type="domain" description="Auxiliary Activity family 9 catalytic" evidence="6">
    <location>
        <begin position="21"/>
        <end position="235"/>
    </location>
</feature>
<feature type="signal peptide" evidence="5">
    <location>
        <begin position="1"/>
        <end position="20"/>
    </location>
</feature>
<dbReference type="Pfam" id="PF03443">
    <property type="entry name" value="AA9"/>
    <property type="match status" value="1"/>
</dbReference>
<accession>A0A8H5ZDT6</accession>
<dbReference type="CDD" id="cd21175">
    <property type="entry name" value="LPMO_AA9"/>
    <property type="match status" value="1"/>
</dbReference>